<evidence type="ECO:0000256" key="6">
    <source>
        <dbReference type="ARBA" id="ARBA00022806"/>
    </source>
</evidence>
<reference evidence="14" key="1">
    <citation type="submission" date="2020-09" db="EMBL/GenBank/DDBJ databases">
        <title>Bacillus faecalis sp. nov., a moderately halophilic bacterium isolated from cow faeces.</title>
        <authorList>
            <person name="Jiang L."/>
            <person name="Lee J."/>
        </authorList>
    </citation>
    <scope>NUCLEOTIDE SEQUENCE</scope>
    <source>
        <strain evidence="14">AGMB 02131</strain>
    </source>
</reference>
<dbReference type="GO" id="GO:0006269">
    <property type="term" value="P:DNA replication, synthesis of primer"/>
    <property type="evidence" value="ECO:0007669"/>
    <property type="project" value="UniProtKB-UniRule"/>
</dbReference>
<dbReference type="InterPro" id="IPR007693">
    <property type="entry name" value="DNA_helicase_DnaB-like_N"/>
</dbReference>
<feature type="domain" description="SF4 helicase" evidence="13">
    <location>
        <begin position="169"/>
        <end position="437"/>
    </location>
</feature>
<dbReference type="AlphaFoldDB" id="A0A927HAJ2"/>
<keyword evidence="7 12" id="KW-0067">ATP-binding</keyword>
<evidence type="ECO:0000256" key="9">
    <source>
        <dbReference type="ARBA" id="ARBA00023235"/>
    </source>
</evidence>
<dbReference type="PANTHER" id="PTHR30153">
    <property type="entry name" value="REPLICATIVE DNA HELICASE DNAB"/>
    <property type="match status" value="1"/>
</dbReference>
<keyword evidence="3 12" id="KW-0235">DNA replication</keyword>
<dbReference type="InterPro" id="IPR016136">
    <property type="entry name" value="DNA_helicase_N/primase_C"/>
</dbReference>
<protein>
    <recommendedName>
        <fullName evidence="11 12">Replicative DNA helicase</fullName>
        <ecNumber evidence="11 12">5.6.2.3</ecNumber>
    </recommendedName>
</protein>
<dbReference type="EMBL" id="JACXSI010000007">
    <property type="protein sequence ID" value="MBD3107511.1"/>
    <property type="molecule type" value="Genomic_DNA"/>
</dbReference>
<evidence type="ECO:0000256" key="10">
    <source>
        <dbReference type="ARBA" id="ARBA00048954"/>
    </source>
</evidence>
<comment type="catalytic activity">
    <reaction evidence="10 12">
        <text>ATP + H2O = ADP + phosphate + H(+)</text>
        <dbReference type="Rhea" id="RHEA:13065"/>
        <dbReference type="ChEBI" id="CHEBI:15377"/>
        <dbReference type="ChEBI" id="CHEBI:15378"/>
        <dbReference type="ChEBI" id="CHEBI:30616"/>
        <dbReference type="ChEBI" id="CHEBI:43474"/>
        <dbReference type="ChEBI" id="CHEBI:456216"/>
        <dbReference type="EC" id="5.6.2.3"/>
    </reaction>
</comment>
<dbReference type="PROSITE" id="PS51199">
    <property type="entry name" value="SF4_HELICASE"/>
    <property type="match status" value="1"/>
</dbReference>
<dbReference type="Pfam" id="PF00772">
    <property type="entry name" value="DnaB"/>
    <property type="match status" value="1"/>
</dbReference>
<dbReference type="PANTHER" id="PTHR30153:SF2">
    <property type="entry name" value="REPLICATIVE DNA HELICASE"/>
    <property type="match status" value="1"/>
</dbReference>
<evidence type="ECO:0000256" key="11">
    <source>
        <dbReference type="NCBIfam" id="TIGR00665"/>
    </source>
</evidence>
<keyword evidence="2 12" id="KW-0639">Primosome</keyword>
<dbReference type="GO" id="GO:0043139">
    <property type="term" value="F:5'-3' DNA helicase activity"/>
    <property type="evidence" value="ECO:0007669"/>
    <property type="project" value="UniProtKB-EC"/>
</dbReference>
<dbReference type="GO" id="GO:0005524">
    <property type="term" value="F:ATP binding"/>
    <property type="evidence" value="ECO:0007669"/>
    <property type="project" value="UniProtKB-UniRule"/>
</dbReference>
<dbReference type="Proteomes" id="UP000602076">
    <property type="component" value="Unassembled WGS sequence"/>
</dbReference>
<name>A0A927HAJ2_9BACI</name>
<evidence type="ECO:0000256" key="7">
    <source>
        <dbReference type="ARBA" id="ARBA00022840"/>
    </source>
</evidence>
<evidence type="ECO:0000259" key="13">
    <source>
        <dbReference type="PROSITE" id="PS51199"/>
    </source>
</evidence>
<dbReference type="InterPro" id="IPR027417">
    <property type="entry name" value="P-loop_NTPase"/>
</dbReference>
<dbReference type="Gene3D" id="3.40.50.300">
    <property type="entry name" value="P-loop containing nucleotide triphosphate hydrolases"/>
    <property type="match status" value="1"/>
</dbReference>
<organism evidence="14 15">
    <name type="scientific">Peribacillus faecalis</name>
    <dbReference type="NCBI Taxonomy" id="2772559"/>
    <lineage>
        <taxon>Bacteria</taxon>
        <taxon>Bacillati</taxon>
        <taxon>Bacillota</taxon>
        <taxon>Bacilli</taxon>
        <taxon>Bacillales</taxon>
        <taxon>Bacillaceae</taxon>
        <taxon>Peribacillus</taxon>
    </lineage>
</organism>
<evidence type="ECO:0000256" key="5">
    <source>
        <dbReference type="ARBA" id="ARBA00022801"/>
    </source>
</evidence>
<evidence type="ECO:0000256" key="2">
    <source>
        <dbReference type="ARBA" id="ARBA00022515"/>
    </source>
</evidence>
<dbReference type="CDD" id="cd00984">
    <property type="entry name" value="DnaB_C"/>
    <property type="match status" value="1"/>
</dbReference>
<gene>
    <name evidence="14" type="primary">dnaB</name>
    <name evidence="14" type="ORF">IEO70_03960</name>
</gene>
<dbReference type="GO" id="GO:0005829">
    <property type="term" value="C:cytosol"/>
    <property type="evidence" value="ECO:0007669"/>
    <property type="project" value="TreeGrafter"/>
</dbReference>
<keyword evidence="9" id="KW-0413">Isomerase</keyword>
<evidence type="ECO:0000256" key="8">
    <source>
        <dbReference type="ARBA" id="ARBA00023125"/>
    </source>
</evidence>
<keyword evidence="8 12" id="KW-0238">DNA-binding</keyword>
<evidence type="ECO:0000313" key="15">
    <source>
        <dbReference type="Proteomes" id="UP000602076"/>
    </source>
</evidence>
<keyword evidence="4 12" id="KW-0547">Nucleotide-binding</keyword>
<evidence type="ECO:0000256" key="4">
    <source>
        <dbReference type="ARBA" id="ARBA00022741"/>
    </source>
</evidence>
<keyword evidence="6 12" id="KW-0347">Helicase</keyword>
<dbReference type="InterPro" id="IPR007692">
    <property type="entry name" value="DNA_helicase_DnaB"/>
</dbReference>
<evidence type="ECO:0000256" key="1">
    <source>
        <dbReference type="ARBA" id="ARBA00008428"/>
    </source>
</evidence>
<sequence length="438" mass="49553">MTDYANVLFNVEAEQAVVGALFIEAGLLEDCFLKPNYFYTKSLRILFQAIRELDGEGKAIDPLTVMEKLGSSELERIGGLTYILELADSVPTIANFSYYQGIVYDYYQKRRVVEIALNMIEEVKQEGCELAVEKAINRFTMLEQEDCNEAAAGDIVEPLIEIYNECETEHDGLKGISTGFAELDALTGGFRGGDLVVVGARPSVGKTALALHFAAKAAEDHVCLYVSLEMEKKQLLKRMITTIGRISSKRLEHPVKYFSESDWQRLSYSLGKLCGSSLRIIDEPGLDLVAIRRHARKLRREFGPEKKLLIIVDYLQLLGGDFKKQARHEEVAEISRGLKIMARKLNATVLAISQLSRAVEIRHNKRPMLSDLRESGQIEQDADLIALLYREDYYNRDTNEENVLEVILAKHRNGPIGTIKLNYERKYGYFEPIASRKK</sequence>
<dbReference type="GO" id="GO:0016787">
    <property type="term" value="F:hydrolase activity"/>
    <property type="evidence" value="ECO:0007669"/>
    <property type="project" value="UniProtKB-KW"/>
</dbReference>
<dbReference type="Pfam" id="PF03796">
    <property type="entry name" value="DnaB_C"/>
    <property type="match status" value="1"/>
</dbReference>
<dbReference type="GO" id="GO:0003677">
    <property type="term" value="F:DNA binding"/>
    <property type="evidence" value="ECO:0007669"/>
    <property type="project" value="UniProtKB-UniRule"/>
</dbReference>
<keyword evidence="5 12" id="KW-0378">Hydrolase</keyword>
<dbReference type="SUPFAM" id="SSF52540">
    <property type="entry name" value="P-loop containing nucleoside triphosphate hydrolases"/>
    <property type="match status" value="1"/>
</dbReference>
<comment type="similarity">
    <text evidence="1 12">Belongs to the helicase family. DnaB subfamily.</text>
</comment>
<proteinExistence type="inferred from homology"/>
<evidence type="ECO:0000313" key="14">
    <source>
        <dbReference type="EMBL" id="MBD3107511.1"/>
    </source>
</evidence>
<dbReference type="InterPro" id="IPR007694">
    <property type="entry name" value="DNA_helicase_DnaB-like_C"/>
</dbReference>
<evidence type="ECO:0000256" key="12">
    <source>
        <dbReference type="RuleBase" id="RU362085"/>
    </source>
</evidence>
<dbReference type="Gene3D" id="1.10.860.10">
    <property type="entry name" value="DNAb Helicase, Chain A"/>
    <property type="match status" value="1"/>
</dbReference>
<comment type="function">
    <text evidence="12">The main replicative DNA helicase, it participates in initiation and elongation during chromosome replication. Travels ahead of the DNA replisome, separating dsDNA into templates for DNA synthesis. A processive ATP-dependent 5'-3' DNA helicase it has DNA-dependent ATPase activity.</text>
</comment>
<dbReference type="EC" id="5.6.2.3" evidence="11 12"/>
<accession>A0A927HAJ2</accession>
<dbReference type="RefSeq" id="WP_190997059.1">
    <property type="nucleotide sequence ID" value="NZ_JACXSI010000007.1"/>
</dbReference>
<dbReference type="NCBIfam" id="TIGR00665">
    <property type="entry name" value="DnaB"/>
    <property type="match status" value="1"/>
</dbReference>
<comment type="caution">
    <text evidence="14">The sequence shown here is derived from an EMBL/GenBank/DDBJ whole genome shotgun (WGS) entry which is preliminary data.</text>
</comment>
<keyword evidence="15" id="KW-1185">Reference proteome</keyword>
<dbReference type="InterPro" id="IPR036185">
    <property type="entry name" value="DNA_heli_DnaB-like_N_sf"/>
</dbReference>
<dbReference type="GO" id="GO:1990077">
    <property type="term" value="C:primosome complex"/>
    <property type="evidence" value="ECO:0007669"/>
    <property type="project" value="UniProtKB-UniRule"/>
</dbReference>
<dbReference type="SUPFAM" id="SSF48024">
    <property type="entry name" value="N-terminal domain of DnaB helicase"/>
    <property type="match status" value="1"/>
</dbReference>
<evidence type="ECO:0000256" key="3">
    <source>
        <dbReference type="ARBA" id="ARBA00022705"/>
    </source>
</evidence>